<dbReference type="InterPro" id="IPR032465">
    <property type="entry name" value="ACMSD"/>
</dbReference>
<dbReference type="GO" id="GO:0016787">
    <property type="term" value="F:hydrolase activity"/>
    <property type="evidence" value="ECO:0007669"/>
    <property type="project" value="UniProtKB-KW"/>
</dbReference>
<name>A0A076N852_AMYME</name>
<dbReference type="Gene3D" id="3.20.20.140">
    <property type="entry name" value="Metal-dependent hydrolases"/>
    <property type="match status" value="1"/>
</dbReference>
<dbReference type="AlphaFoldDB" id="A0A076N852"/>
<evidence type="ECO:0000313" key="3">
    <source>
        <dbReference type="EMBL" id="AIJ26217.1"/>
    </source>
</evidence>
<protein>
    <submittedName>
        <fullName evidence="3">Metal-dependent hydrolase</fullName>
    </submittedName>
</protein>
<dbReference type="HOGENOM" id="CLU_1088362_0_0_11"/>
<evidence type="ECO:0000256" key="1">
    <source>
        <dbReference type="ARBA" id="ARBA00023239"/>
    </source>
</evidence>
<evidence type="ECO:0000313" key="4">
    <source>
        <dbReference type="Proteomes" id="UP000062973"/>
    </source>
</evidence>
<dbReference type="Pfam" id="PF04909">
    <property type="entry name" value="Amidohydro_2"/>
    <property type="match status" value="1"/>
</dbReference>
<dbReference type="GO" id="GO:0016831">
    <property type="term" value="F:carboxy-lyase activity"/>
    <property type="evidence" value="ECO:0007669"/>
    <property type="project" value="InterPro"/>
</dbReference>
<dbReference type="OrthoDB" id="8673173at2"/>
<accession>A0A076N852</accession>
<dbReference type="eggNOG" id="COG2159">
    <property type="taxonomic scope" value="Bacteria"/>
</dbReference>
<dbReference type="PANTHER" id="PTHR21240">
    <property type="entry name" value="2-AMINO-3-CARBOXYLMUCONATE-6-SEMIALDEHYDE DECARBOXYLASE"/>
    <property type="match status" value="1"/>
</dbReference>
<dbReference type="InterPro" id="IPR006680">
    <property type="entry name" value="Amidohydro-rel"/>
</dbReference>
<dbReference type="SUPFAM" id="SSF51556">
    <property type="entry name" value="Metallo-dependent hydrolases"/>
    <property type="match status" value="1"/>
</dbReference>
<evidence type="ECO:0000259" key="2">
    <source>
        <dbReference type="Pfam" id="PF04909"/>
    </source>
</evidence>
<organism evidence="3 4">
    <name type="scientific">Amycolatopsis methanolica 239</name>
    <dbReference type="NCBI Taxonomy" id="1068978"/>
    <lineage>
        <taxon>Bacteria</taxon>
        <taxon>Bacillati</taxon>
        <taxon>Actinomycetota</taxon>
        <taxon>Actinomycetes</taxon>
        <taxon>Pseudonocardiales</taxon>
        <taxon>Pseudonocardiaceae</taxon>
        <taxon>Amycolatopsis</taxon>
        <taxon>Amycolatopsis methanolica group</taxon>
    </lineage>
</organism>
<dbReference type="STRING" id="1068978.AMETH_6125"/>
<dbReference type="KEGG" id="amq:AMETH_6125"/>
<dbReference type="InterPro" id="IPR032466">
    <property type="entry name" value="Metal_Hydrolase"/>
</dbReference>
<feature type="domain" description="Amidohydrolase-related" evidence="2">
    <location>
        <begin position="3"/>
        <end position="240"/>
    </location>
</feature>
<keyword evidence="1" id="KW-0456">Lyase</keyword>
<sequence>MIVDVHAHWGPWFFAMDVGRVETSIAVMDRAGIDLQIVSSSEAVIYDPAAGNRRMAEVLATTDRMLGYLVINPRELAQAERDLAELLPSGRFVGVKIHTDYTGTPMSSPRMRDALALAAGHGLPVLVHAWDTAVLDLAAHCVAISELRAIAGHMGGSGWRHAIEAAAACPRLYLEPCFSHFEAGRVAAVASEVDPRQLLFGTDATLIDPAVALGAVRAAALPAEVLDQMMWRNAVQLFGLATPADDKEEASADRG</sequence>
<dbReference type="PATRIC" id="fig|1068978.7.peg.6583"/>
<dbReference type="EMBL" id="CP009110">
    <property type="protein sequence ID" value="AIJ26217.1"/>
    <property type="molecule type" value="Genomic_DNA"/>
</dbReference>
<proteinExistence type="predicted"/>
<keyword evidence="4" id="KW-1185">Reference proteome</keyword>
<gene>
    <name evidence="3" type="ORF">AMETH_6125</name>
</gene>
<dbReference type="Proteomes" id="UP000062973">
    <property type="component" value="Chromosome"/>
</dbReference>
<keyword evidence="3" id="KW-0378">Hydrolase</keyword>
<dbReference type="RefSeq" id="WP_017985052.1">
    <property type="nucleotide sequence ID" value="NZ_AQUL01000001.1"/>
</dbReference>
<reference evidence="3 4" key="1">
    <citation type="submission" date="2014-07" db="EMBL/GenBank/DDBJ databases">
        <title>Whole Genome Sequence of the Amycolatopsis methanolica 239.</title>
        <authorList>
            <person name="Tang B."/>
        </authorList>
    </citation>
    <scope>NUCLEOTIDE SEQUENCE [LARGE SCALE GENOMIC DNA]</scope>
    <source>
        <strain evidence="3 4">239</strain>
    </source>
</reference>